<dbReference type="InterPro" id="IPR041233">
    <property type="entry name" value="Melibiase_C"/>
</dbReference>
<dbReference type="PANTHER" id="PTHR11452">
    <property type="entry name" value="ALPHA-GALACTOSIDASE/ALPHA-N-ACETYLGALACTOSAMINIDASE"/>
    <property type="match status" value="1"/>
</dbReference>
<dbReference type="SUPFAM" id="SSF51445">
    <property type="entry name" value="(Trans)glycosidases"/>
    <property type="match status" value="2"/>
</dbReference>
<dbReference type="CDD" id="cd14792">
    <property type="entry name" value="GH27"/>
    <property type="match status" value="2"/>
</dbReference>
<evidence type="ECO:0000256" key="9">
    <source>
        <dbReference type="ARBA" id="ARBA00023295"/>
    </source>
</evidence>
<keyword evidence="11" id="KW-0472">Membrane</keyword>
<dbReference type="InterPro" id="IPR037185">
    <property type="entry name" value="EmrE-like"/>
</dbReference>
<evidence type="ECO:0000256" key="10">
    <source>
        <dbReference type="RuleBase" id="RU361168"/>
    </source>
</evidence>
<evidence type="ECO:0000256" key="3">
    <source>
        <dbReference type="ARBA" id="ARBA00007635"/>
    </source>
</evidence>
<feature type="transmembrane region" description="Helical" evidence="11">
    <location>
        <begin position="1069"/>
        <end position="1099"/>
    </location>
</feature>
<feature type="transmembrane region" description="Helical" evidence="11">
    <location>
        <begin position="1324"/>
        <end position="1342"/>
    </location>
</feature>
<comment type="subcellular location">
    <subcellularLocation>
        <location evidence="2">Membrane</location>
        <topology evidence="2">Multi-pass membrane protein</topology>
    </subcellularLocation>
</comment>
<evidence type="ECO:0000256" key="6">
    <source>
        <dbReference type="ARBA" id="ARBA00022729"/>
    </source>
</evidence>
<sequence length="1367" mass="148713">MIYENCYSVFEDCYSVFGYCYSKFQSHLRSTERVMFKVLGKVELSISIISRIRAAVKKDAKNTAQAIVTLKNQLGEFVSVAVSSGTLQLPLPQPSHLGVLESNPQVGSTKTVMENTNKENSLAELGEVTEIPAIGVASGTDEGKLLDLFKGFIGGVMVIVSIHSINTLLGCARFSWPSSLSLSSTNAIVWLNAYGKILILTIRGIMTATDVAIVEEFSGHGYMRKLLWILGINEHLPGKLVPKVSTFPLGIKALADYVHGKGLKLGLYSDAGTQTCSKTVPGSLGYEEQDAKTFASWGVDYLKYDNCENTGISAKHRYPKMSQALQNSGRNIFFSLCEWGQEDPATWAANVGNSWRTTGDIEDNWGSMISREWASYAGPGGWNDPDMLELEMVAPLLIGCDIGTIDKVTLDMISNTKVAAVNQGVLGVQGKKVSVDGDSLVWAGPLSGGRVAVVLWNKGGYQATITAQWPPIGLQLSAVVSVRNLWEHSTRSGVTEKISATVDSHACCAEHGRLLSVHAFIARHGCDHYRTQFSTYMQNVAALYLLEQFSILEALLNGAGNLKLALQTIQQLAVETQTRAWVHNDQLGMSASRLSIQSELEMIRRNLLNNGLGHTPQMGWNSFNHFPCQLSEELIRETADAMVSTGLSALGYKYINLDDCWAELNRDSKGNLVEKASIFPSGMKALADYIHNKGLKIGIYGDAGTLTCSKKMPGSLGYEEQDAKTFAAWGIDYLKYDNCHAKGVSPHERGVEDPATWAPSLGNSWRTTGDIKDNWESMTNKADLNEAWASYAGPGGWNDPDMLEVGNGGMSTEEYRSHFSIWAISKSPLILGCDVRSMDKDTFTLLSNKEVIAVNQDKLGIQGKKVKKTGDLEVWAGPLSGNRVAVILWNRGSSKAAISAKFHDLGLKPSAIVNARDLWEHTTIPSLRYQLKAAIDSHACKIKTTPESDMDCVGTGFDVECVVDSEKKKKKKLLIGGGELNLLEWGLLVSPFFFWGTAMVAMKEVFPKAGPFFVSSFRLIPAGFLLIAFAAYRGRRFPSGYMAWFSIALFGLVDAAFFQVIIDSQPLTVAILAALLFGESIGVVGVAGLILGVVGLLLLEPTINAQAIASMIEVCSAEYEVVACKFIFNTPATSLSPFLKIAPYLPVPGLPRDDPSQPILSSSIGGACCGCRVDQYVLPICTPRTSDVHHHEVVHIFLPSTDSSPYKKVPALPVEGTGNFSLWGSGEWWMLLAAQSMAVGTVMVRWVSKYSDPIMATGWHMVIGGIPLLVISVLNHDPAINGSLKELTSNDILVLLYTSIFGSAISYGIYFYNATRGSLTQLSSLTFLTPMFASVFGFLYLGETFSQVQIIGALVTVVAIYMVNYPS</sequence>
<evidence type="ECO:0000256" key="7">
    <source>
        <dbReference type="ARBA" id="ARBA00022801"/>
    </source>
</evidence>
<evidence type="ECO:0000256" key="11">
    <source>
        <dbReference type="SAM" id="Phobius"/>
    </source>
</evidence>
<dbReference type="Pfam" id="PF00892">
    <property type="entry name" value="EamA"/>
    <property type="match status" value="2"/>
</dbReference>
<dbReference type="Proteomes" id="UP000541444">
    <property type="component" value="Unassembled WGS sequence"/>
</dbReference>
<feature type="domain" description="EamA" evidence="12">
    <location>
        <begin position="988"/>
        <end position="1099"/>
    </location>
</feature>
<dbReference type="InterPro" id="IPR013780">
    <property type="entry name" value="Glyco_hydro_b"/>
</dbReference>
<dbReference type="InterPro" id="IPR000111">
    <property type="entry name" value="Glyco_hydro_27/36_CS"/>
</dbReference>
<keyword evidence="6" id="KW-0732">Signal</keyword>
<dbReference type="Gene3D" id="2.60.40.1180">
    <property type="entry name" value="Golgi alpha-mannosidase II"/>
    <property type="match status" value="2"/>
</dbReference>
<feature type="domain" description="EamA" evidence="12">
    <location>
        <begin position="1225"/>
        <end position="1364"/>
    </location>
</feature>
<feature type="transmembrane region" description="Helical" evidence="11">
    <location>
        <begin position="1012"/>
        <end position="1032"/>
    </location>
</feature>
<comment type="similarity">
    <text evidence="4 10">Belongs to the glycosyl hydrolase 27 family.</text>
</comment>
<dbReference type="Pfam" id="PF16499">
    <property type="entry name" value="Melibiase_2"/>
    <property type="match status" value="3"/>
</dbReference>
<evidence type="ECO:0000256" key="2">
    <source>
        <dbReference type="ARBA" id="ARBA00004141"/>
    </source>
</evidence>
<keyword evidence="15" id="KW-1185">Reference proteome</keyword>
<dbReference type="InterPro" id="IPR002241">
    <property type="entry name" value="Glyco_hydro_27"/>
</dbReference>
<dbReference type="EMBL" id="JACGCM010001659">
    <property type="protein sequence ID" value="KAF6151842.1"/>
    <property type="molecule type" value="Genomic_DNA"/>
</dbReference>
<comment type="similarity">
    <text evidence="3">Belongs to the drug/metabolite transporter (DMT) superfamily. Plant drug/metabolite exporter (P-DME) (TC 2.A.7.4) family.</text>
</comment>
<dbReference type="OrthoDB" id="5795902at2759"/>
<dbReference type="EC" id="3.2.1.22" evidence="5 10"/>
<accession>A0A7J7MAI1</accession>
<keyword evidence="11" id="KW-1133">Transmembrane helix</keyword>
<dbReference type="PANTHER" id="PTHR11452:SF37">
    <property type="entry name" value="ALPHA-GALACTOSIDASE"/>
    <property type="match status" value="1"/>
</dbReference>
<proteinExistence type="inferred from homology"/>
<reference evidence="14 15" key="1">
    <citation type="journal article" date="2020" name="IScience">
        <title>Genome Sequencing of the Endangered Kingdonia uniflora (Circaeasteraceae, Ranunculales) Reveals Potential Mechanisms of Evolutionary Specialization.</title>
        <authorList>
            <person name="Sun Y."/>
            <person name="Deng T."/>
            <person name="Zhang A."/>
            <person name="Moore M.J."/>
            <person name="Landis J.B."/>
            <person name="Lin N."/>
            <person name="Zhang H."/>
            <person name="Zhang X."/>
            <person name="Huang J."/>
            <person name="Zhang X."/>
            <person name="Sun H."/>
            <person name="Wang H."/>
        </authorList>
    </citation>
    <scope>NUCLEOTIDE SEQUENCE [LARGE SCALE GENOMIC DNA]</scope>
    <source>
        <strain evidence="14">TB1705</strain>
        <tissue evidence="14">Leaf</tissue>
    </source>
</reference>
<evidence type="ECO:0000259" key="13">
    <source>
        <dbReference type="Pfam" id="PF17801"/>
    </source>
</evidence>
<dbReference type="FunFam" id="2.60.40.1180:FF:000008">
    <property type="entry name" value="Alpha-galactosidase"/>
    <property type="match status" value="2"/>
</dbReference>
<evidence type="ECO:0000256" key="8">
    <source>
        <dbReference type="ARBA" id="ARBA00023157"/>
    </source>
</evidence>
<evidence type="ECO:0000256" key="1">
    <source>
        <dbReference type="ARBA" id="ARBA00001255"/>
    </source>
</evidence>
<keyword evidence="7 10" id="KW-0378">Hydrolase</keyword>
<gene>
    <name evidence="14" type="ORF">GIB67_010416</name>
</gene>
<keyword evidence="9 10" id="KW-0326">Glycosidase</keyword>
<dbReference type="PRINTS" id="PR00740">
    <property type="entry name" value="GLHYDRLASE27"/>
</dbReference>
<dbReference type="SUPFAM" id="SSF51011">
    <property type="entry name" value="Glycosyl hydrolase domain"/>
    <property type="match status" value="2"/>
</dbReference>
<dbReference type="InterPro" id="IPR013785">
    <property type="entry name" value="Aldolase_TIM"/>
</dbReference>
<evidence type="ECO:0000259" key="12">
    <source>
        <dbReference type="Pfam" id="PF00892"/>
    </source>
</evidence>
<protein>
    <recommendedName>
        <fullName evidence="5 10">Alpha-galactosidase</fullName>
        <ecNumber evidence="5 10">3.2.1.22</ecNumber>
    </recommendedName>
    <alternativeName>
        <fullName evidence="10">Melibiase</fullName>
    </alternativeName>
</protein>
<evidence type="ECO:0000313" key="14">
    <source>
        <dbReference type="EMBL" id="KAF6151842.1"/>
    </source>
</evidence>
<comment type="caution">
    <text evidence="14">The sequence shown here is derived from an EMBL/GenBank/DDBJ whole genome shotgun (WGS) entry which is preliminary data.</text>
</comment>
<feature type="domain" description="Alpha galactosidase C-terminal" evidence="13">
    <location>
        <begin position="869"/>
        <end position="941"/>
    </location>
</feature>
<feature type="transmembrane region" description="Helical" evidence="11">
    <location>
        <begin position="1044"/>
        <end position="1062"/>
    </location>
</feature>
<keyword evidence="11" id="KW-0812">Transmembrane</keyword>
<feature type="transmembrane region" description="Helical" evidence="11">
    <location>
        <begin position="1254"/>
        <end position="1274"/>
    </location>
</feature>
<name>A0A7J7MAI1_9MAGN</name>
<dbReference type="SUPFAM" id="SSF103481">
    <property type="entry name" value="Multidrug resistance efflux transporter EmrE"/>
    <property type="match status" value="2"/>
</dbReference>
<keyword evidence="8 10" id="KW-1015">Disulfide bond</keyword>
<dbReference type="GO" id="GO:0004557">
    <property type="term" value="F:alpha-galactosidase activity"/>
    <property type="evidence" value="ECO:0007669"/>
    <property type="project" value="UniProtKB-EC"/>
</dbReference>
<feature type="transmembrane region" description="Helical" evidence="11">
    <location>
        <begin position="1294"/>
        <end position="1312"/>
    </location>
</feature>
<dbReference type="PROSITE" id="PS00512">
    <property type="entry name" value="ALPHA_GALACTOSIDASE"/>
    <property type="match status" value="1"/>
</dbReference>
<organism evidence="14 15">
    <name type="scientific">Kingdonia uniflora</name>
    <dbReference type="NCBI Taxonomy" id="39325"/>
    <lineage>
        <taxon>Eukaryota</taxon>
        <taxon>Viridiplantae</taxon>
        <taxon>Streptophyta</taxon>
        <taxon>Embryophyta</taxon>
        <taxon>Tracheophyta</taxon>
        <taxon>Spermatophyta</taxon>
        <taxon>Magnoliopsida</taxon>
        <taxon>Ranunculales</taxon>
        <taxon>Circaeasteraceae</taxon>
        <taxon>Kingdonia</taxon>
    </lineage>
</organism>
<dbReference type="GO" id="GO:0016020">
    <property type="term" value="C:membrane"/>
    <property type="evidence" value="ECO:0007669"/>
    <property type="project" value="InterPro"/>
</dbReference>
<dbReference type="InterPro" id="IPR000620">
    <property type="entry name" value="EamA_dom"/>
</dbReference>
<dbReference type="Gene3D" id="3.20.20.70">
    <property type="entry name" value="Aldolase class I"/>
    <property type="match status" value="3"/>
</dbReference>
<evidence type="ECO:0000256" key="4">
    <source>
        <dbReference type="ARBA" id="ARBA00009743"/>
    </source>
</evidence>
<dbReference type="InterPro" id="IPR017853">
    <property type="entry name" value="GH"/>
</dbReference>
<feature type="domain" description="Alpha galactosidase C-terminal" evidence="13">
    <location>
        <begin position="436"/>
        <end position="508"/>
    </location>
</feature>
<evidence type="ECO:0000256" key="5">
    <source>
        <dbReference type="ARBA" id="ARBA00012755"/>
    </source>
</evidence>
<evidence type="ECO:0000313" key="15">
    <source>
        <dbReference type="Proteomes" id="UP000541444"/>
    </source>
</evidence>
<dbReference type="GO" id="GO:0005975">
    <property type="term" value="P:carbohydrate metabolic process"/>
    <property type="evidence" value="ECO:0007669"/>
    <property type="project" value="InterPro"/>
</dbReference>
<feature type="transmembrane region" description="Helical" evidence="11">
    <location>
        <begin position="1348"/>
        <end position="1365"/>
    </location>
</feature>
<dbReference type="Pfam" id="PF17801">
    <property type="entry name" value="Melibiase_C"/>
    <property type="match status" value="2"/>
</dbReference>
<comment type="catalytic activity">
    <reaction evidence="1 10">
        <text>Hydrolysis of terminal, non-reducing alpha-D-galactose residues in alpha-D-galactosides, including galactose oligosaccharides, galactomannans and galactolipids.</text>
        <dbReference type="EC" id="3.2.1.22"/>
    </reaction>
</comment>
<dbReference type="GO" id="GO:0009505">
    <property type="term" value="C:plant-type cell wall"/>
    <property type="evidence" value="ECO:0007669"/>
    <property type="project" value="TreeGrafter"/>
</dbReference>